<comment type="catalytic activity">
    <reaction evidence="10">
        <text>8-oxo-dGTP + H2O = 8-oxo-dGMP + diphosphate + H(+)</text>
        <dbReference type="Rhea" id="RHEA:31575"/>
        <dbReference type="ChEBI" id="CHEBI:15377"/>
        <dbReference type="ChEBI" id="CHEBI:15378"/>
        <dbReference type="ChEBI" id="CHEBI:33019"/>
        <dbReference type="ChEBI" id="CHEBI:63224"/>
        <dbReference type="ChEBI" id="CHEBI:77896"/>
        <dbReference type="EC" id="3.6.1.55"/>
    </reaction>
</comment>
<dbReference type="EC" id="3.6.1.55" evidence="11"/>
<dbReference type="InterPro" id="IPR047127">
    <property type="entry name" value="MutT-like"/>
</dbReference>
<dbReference type="PANTHER" id="PTHR47707">
    <property type="entry name" value="8-OXO-DGTP DIPHOSPHATASE"/>
    <property type="match status" value="1"/>
</dbReference>
<keyword evidence="9" id="KW-0234">DNA repair</keyword>
<keyword evidence="14" id="KW-1185">Reference proteome</keyword>
<dbReference type="STRING" id="398511.BpOF4_17160"/>
<dbReference type="eggNOG" id="COG0494">
    <property type="taxonomic scope" value="Bacteria"/>
</dbReference>
<comment type="cofactor">
    <cofactor evidence="1">
        <name>Mg(2+)</name>
        <dbReference type="ChEBI" id="CHEBI:18420"/>
    </cofactor>
</comment>
<dbReference type="CDD" id="cd03425">
    <property type="entry name" value="NUDIX_MutT_NudA_like"/>
    <property type="match status" value="1"/>
</dbReference>
<dbReference type="PRINTS" id="PR00502">
    <property type="entry name" value="NUDIXFAMILY"/>
</dbReference>
<dbReference type="GO" id="GO:0044716">
    <property type="term" value="F:8-oxo-GDP phosphatase activity"/>
    <property type="evidence" value="ECO:0007669"/>
    <property type="project" value="TreeGrafter"/>
</dbReference>
<evidence type="ECO:0000256" key="7">
    <source>
        <dbReference type="ARBA" id="ARBA00022801"/>
    </source>
</evidence>
<keyword evidence="4" id="KW-0235">DNA replication</keyword>
<evidence type="ECO:0000259" key="12">
    <source>
        <dbReference type="PROSITE" id="PS51462"/>
    </source>
</evidence>
<dbReference type="RefSeq" id="WP_012958835.1">
    <property type="nucleotide sequence ID" value="NC_013791.2"/>
</dbReference>
<evidence type="ECO:0000256" key="1">
    <source>
        <dbReference type="ARBA" id="ARBA00001946"/>
    </source>
</evidence>
<dbReference type="Gene3D" id="3.90.79.10">
    <property type="entry name" value="Nucleoside Triphosphate Pyrophosphohydrolase"/>
    <property type="match status" value="1"/>
</dbReference>
<organism evidence="13 14">
    <name type="scientific">Alkalihalophilus pseudofirmus (strain ATCC BAA-2126 / JCM 17055 / OF4)</name>
    <name type="common">Bacillus pseudofirmus</name>
    <dbReference type="NCBI Taxonomy" id="398511"/>
    <lineage>
        <taxon>Bacteria</taxon>
        <taxon>Bacillati</taxon>
        <taxon>Bacillota</taxon>
        <taxon>Bacilli</taxon>
        <taxon>Bacillales</taxon>
        <taxon>Bacillaceae</taxon>
        <taxon>Alkalihalophilus</taxon>
    </lineage>
</organism>
<gene>
    <name evidence="13" type="primary">mutT</name>
    <name evidence="13" type="ordered locus">BpOF4_17160</name>
</gene>
<keyword evidence="7" id="KW-0378">Hydrolase</keyword>
<comment type="similarity">
    <text evidence="2">Belongs to the Nudix hydrolase family.</text>
</comment>
<keyword evidence="8" id="KW-0460">Magnesium</keyword>
<evidence type="ECO:0000256" key="6">
    <source>
        <dbReference type="ARBA" id="ARBA00022763"/>
    </source>
</evidence>
<dbReference type="GO" id="GO:0006260">
    <property type="term" value="P:DNA replication"/>
    <property type="evidence" value="ECO:0007669"/>
    <property type="project" value="UniProtKB-KW"/>
</dbReference>
<protein>
    <recommendedName>
        <fullName evidence="11">8-oxo-dGTP diphosphatase</fullName>
        <ecNumber evidence="11">3.6.1.55</ecNumber>
    </recommendedName>
</protein>
<dbReference type="InterPro" id="IPR000086">
    <property type="entry name" value="NUDIX_hydrolase_dom"/>
</dbReference>
<dbReference type="SUPFAM" id="SSF55811">
    <property type="entry name" value="Nudix"/>
    <property type="match status" value="1"/>
</dbReference>
<feature type="domain" description="Nudix hydrolase" evidence="12">
    <location>
        <begin position="3"/>
        <end position="127"/>
    </location>
</feature>
<evidence type="ECO:0000256" key="10">
    <source>
        <dbReference type="ARBA" id="ARBA00035861"/>
    </source>
</evidence>
<evidence type="ECO:0000256" key="3">
    <source>
        <dbReference type="ARBA" id="ARBA00022457"/>
    </source>
</evidence>
<dbReference type="GO" id="GO:0046872">
    <property type="term" value="F:metal ion binding"/>
    <property type="evidence" value="ECO:0007669"/>
    <property type="project" value="UniProtKB-KW"/>
</dbReference>
<dbReference type="GO" id="GO:0008413">
    <property type="term" value="F:8-oxo-7,8-dihydroguanosine triphosphate pyrophosphatase activity"/>
    <property type="evidence" value="ECO:0007669"/>
    <property type="project" value="TreeGrafter"/>
</dbReference>
<keyword evidence="3" id="KW-0515">Mutator protein</keyword>
<dbReference type="Pfam" id="PF00293">
    <property type="entry name" value="NUDIX"/>
    <property type="match status" value="1"/>
</dbReference>
<dbReference type="HOGENOM" id="CLU_037162_19_1_9"/>
<keyword evidence="6" id="KW-0227">DNA damage</keyword>
<evidence type="ECO:0000256" key="4">
    <source>
        <dbReference type="ARBA" id="ARBA00022705"/>
    </source>
</evidence>
<dbReference type="GO" id="GO:0006281">
    <property type="term" value="P:DNA repair"/>
    <property type="evidence" value="ECO:0007669"/>
    <property type="project" value="UniProtKB-KW"/>
</dbReference>
<evidence type="ECO:0000256" key="5">
    <source>
        <dbReference type="ARBA" id="ARBA00022723"/>
    </source>
</evidence>
<dbReference type="KEGG" id="bpf:BpOF4_17160"/>
<dbReference type="EMBL" id="CP001878">
    <property type="protein sequence ID" value="ADC51473.1"/>
    <property type="molecule type" value="Genomic_DNA"/>
</dbReference>
<evidence type="ECO:0000256" key="9">
    <source>
        <dbReference type="ARBA" id="ARBA00023204"/>
    </source>
</evidence>
<dbReference type="GO" id="GO:0044715">
    <property type="term" value="F:8-oxo-dGDP phosphatase activity"/>
    <property type="evidence" value="ECO:0007669"/>
    <property type="project" value="TreeGrafter"/>
</dbReference>
<accession>D3FQV3</accession>
<proteinExistence type="inferred from homology"/>
<dbReference type="InterPro" id="IPR020476">
    <property type="entry name" value="Nudix_hydrolase"/>
</dbReference>
<dbReference type="GO" id="GO:0035539">
    <property type="term" value="F:8-oxo-7,8-dihydrodeoxyguanosine triphosphate pyrophosphatase activity"/>
    <property type="evidence" value="ECO:0007669"/>
    <property type="project" value="UniProtKB-EC"/>
</dbReference>
<evidence type="ECO:0000256" key="2">
    <source>
        <dbReference type="ARBA" id="ARBA00005582"/>
    </source>
</evidence>
<evidence type="ECO:0000256" key="11">
    <source>
        <dbReference type="ARBA" id="ARBA00038905"/>
    </source>
</evidence>
<reference evidence="13 14" key="1">
    <citation type="journal article" date="2011" name="Environ. Microbiol.">
        <title>Genome of alkaliphilic Bacillus pseudofirmus OF4 reveals adaptations that support the ability to grow in an external pH range from 7.5 to 11.4.</title>
        <authorList>
            <person name="Janto B."/>
            <person name="Ahmed A."/>
            <person name="Ito M."/>
            <person name="Liu J."/>
            <person name="Hicks D.B."/>
            <person name="Pagni S."/>
            <person name="Fackelmayer O.J."/>
            <person name="Smith T.A."/>
            <person name="Earl J."/>
            <person name="Elbourne L.D."/>
            <person name="Hassan K."/>
            <person name="Paulsen I.T."/>
            <person name="Kolsto A.B."/>
            <person name="Tourasse N.J."/>
            <person name="Ehrlich G.D."/>
            <person name="Boissy R."/>
            <person name="Ivey D.M."/>
            <person name="Li G."/>
            <person name="Xue Y."/>
            <person name="Ma Y."/>
            <person name="Hu F.Z."/>
            <person name="Krulwich T.A."/>
        </authorList>
    </citation>
    <scope>NUCLEOTIDE SEQUENCE [LARGE SCALE GENOMIC DNA]</scope>
    <source>
        <strain evidence="14">ATCC BAA-2126 / JCM 17055 / OF4</strain>
    </source>
</reference>
<keyword evidence="5" id="KW-0479">Metal-binding</keyword>
<evidence type="ECO:0000313" key="13">
    <source>
        <dbReference type="EMBL" id="ADC51473.1"/>
    </source>
</evidence>
<evidence type="ECO:0000313" key="14">
    <source>
        <dbReference type="Proteomes" id="UP000001544"/>
    </source>
</evidence>
<dbReference type="PROSITE" id="PS51462">
    <property type="entry name" value="NUDIX"/>
    <property type="match status" value="1"/>
</dbReference>
<dbReference type="PANTHER" id="PTHR47707:SF1">
    <property type="entry name" value="NUDIX HYDROLASE FAMILY PROTEIN"/>
    <property type="match status" value="1"/>
</dbReference>
<dbReference type="Proteomes" id="UP000001544">
    <property type="component" value="Chromosome"/>
</dbReference>
<evidence type="ECO:0000256" key="8">
    <source>
        <dbReference type="ARBA" id="ARBA00022842"/>
    </source>
</evidence>
<name>D3FQV3_ALKPO</name>
<sequence>MKKNIHVVGAVIFEDNKILCAKRGGEKALPHLWEFPGGKIEKGESPADALKRELLEEMKCKIDVHEQIEYTIYEYDFGVVHLTTFRCNLIEEKPVLTEHIDMKWLTPNELHQLEWAPADIPAIEKIESLYV</sequence>
<dbReference type="AlphaFoldDB" id="D3FQV3"/>
<dbReference type="InterPro" id="IPR015797">
    <property type="entry name" value="NUDIX_hydrolase-like_dom_sf"/>
</dbReference>